<dbReference type="Pfam" id="PF00498">
    <property type="entry name" value="FHA"/>
    <property type="match status" value="1"/>
</dbReference>
<dbReference type="Proteomes" id="UP000509371">
    <property type="component" value="Chromosome"/>
</dbReference>
<proteinExistence type="predicted"/>
<evidence type="ECO:0000259" key="1">
    <source>
        <dbReference type="Pfam" id="PF00498"/>
    </source>
</evidence>
<dbReference type="KEGG" id="mpri:MP3633_1099"/>
<protein>
    <submittedName>
        <fullName evidence="3">T6SS forkhead associated domain protein ImpI/VasC</fullName>
    </submittedName>
</protein>
<feature type="domain" description="Type VI secretion system FHA" evidence="2">
    <location>
        <begin position="317"/>
        <end position="494"/>
    </location>
</feature>
<dbReference type="InterPro" id="IPR000253">
    <property type="entry name" value="FHA_dom"/>
</dbReference>
<sequence length="502" mass="57329">MEDEEKIINLVVVNVSALEAGLSAKASFGVLGGIIGSDVDAFWYLTDQVGTIFSLHCEIVFIDGAFCIKDICGETYINFSHMPLGKEQYARLSDEDCIKIGDYEVRVFLNRKEGNENENYSLEQLFSSKASELLDDVYDSENIISNDIGYTDIKEDSLIVDPIEALNSYDDKSLEESLLEDEVRGFSNDFEEELLDHINNNINKYPSISLQADTENDIESAFSMNGFRKNIKKYKNNLKIKSSKENSQVPNEKNLIDKIIVKEAHPMDDNVLDLLEQEMAENYSKHELPAPRSENNKQFENRLITNNHVLGGPMLAGLGVDVGNHSDMEEMQSLSAEMGATLRICIQGLLDLHTQVKDSRYGMMHRSLQPIEDNPLRLGLSYEETIRTMFDEEKSAVHLSAASSVEESLRMIKIHNEAVQYATNTALGQILKALSPDSLLKRFNRYSRKPMLDFDEDKSWAWDMYGKYYQELTSNRQQGFEKLFWEIFEQSYDKKVREKHAE</sequence>
<dbReference type="InterPro" id="IPR017735">
    <property type="entry name" value="T6SS_FHA"/>
</dbReference>
<dbReference type="AlphaFoldDB" id="A0A859CU28"/>
<dbReference type="Pfam" id="PF20232">
    <property type="entry name" value="T6SS_FHA_C"/>
    <property type="match status" value="1"/>
</dbReference>
<evidence type="ECO:0000259" key="2">
    <source>
        <dbReference type="Pfam" id="PF20232"/>
    </source>
</evidence>
<dbReference type="InterPro" id="IPR008984">
    <property type="entry name" value="SMAD_FHA_dom_sf"/>
</dbReference>
<dbReference type="SUPFAM" id="SSF49879">
    <property type="entry name" value="SMAD/FHA domain"/>
    <property type="match status" value="1"/>
</dbReference>
<name>A0A859CU28_9GAMM</name>
<feature type="domain" description="FHA" evidence="1">
    <location>
        <begin position="35"/>
        <end position="101"/>
    </location>
</feature>
<dbReference type="InterPro" id="IPR046883">
    <property type="entry name" value="T6SS_FHA_C"/>
</dbReference>
<gene>
    <name evidence="3" type="ORF">MP3633_1099</name>
</gene>
<reference evidence="3 4" key="1">
    <citation type="submission" date="2020-06" db="EMBL/GenBank/DDBJ databases">
        <authorList>
            <person name="Voronona O.L."/>
            <person name="Aksenova E.I."/>
            <person name="Kunda M.S."/>
            <person name="Semenov A.N."/>
            <person name="Ryzhova N."/>
        </authorList>
    </citation>
    <scope>NUCLEOTIDE SEQUENCE [LARGE SCALE GENOMIC DNA]</scope>
    <source>
        <strain evidence="3 4">MPKMM3633</strain>
    </source>
</reference>
<dbReference type="RefSeq" id="WP_176334755.1">
    <property type="nucleotide sequence ID" value="NZ_BAAAEF010000029.1"/>
</dbReference>
<dbReference type="Gene3D" id="2.60.200.20">
    <property type="match status" value="1"/>
</dbReference>
<accession>A0A859CU28</accession>
<dbReference type="CDD" id="cd00060">
    <property type="entry name" value="FHA"/>
    <property type="match status" value="1"/>
</dbReference>
<evidence type="ECO:0000313" key="3">
    <source>
        <dbReference type="EMBL" id="QKK79834.1"/>
    </source>
</evidence>
<dbReference type="EMBL" id="CP054301">
    <property type="protein sequence ID" value="QKK79834.1"/>
    <property type="molecule type" value="Genomic_DNA"/>
</dbReference>
<organism evidence="3 4">
    <name type="scientific">Marinomonas primoryensis</name>
    <dbReference type="NCBI Taxonomy" id="178399"/>
    <lineage>
        <taxon>Bacteria</taxon>
        <taxon>Pseudomonadati</taxon>
        <taxon>Pseudomonadota</taxon>
        <taxon>Gammaproteobacteria</taxon>
        <taxon>Oceanospirillales</taxon>
        <taxon>Oceanospirillaceae</taxon>
        <taxon>Marinomonas</taxon>
    </lineage>
</organism>
<dbReference type="NCBIfam" id="TIGR03354">
    <property type="entry name" value="VI_FHA"/>
    <property type="match status" value="1"/>
</dbReference>
<evidence type="ECO:0000313" key="4">
    <source>
        <dbReference type="Proteomes" id="UP000509371"/>
    </source>
</evidence>